<comment type="caution">
    <text evidence="2">The sequence shown here is derived from an EMBL/GenBank/DDBJ whole genome shotgun (WGS) entry which is preliminary data.</text>
</comment>
<proteinExistence type="predicted"/>
<dbReference type="RefSeq" id="WP_088271370.1">
    <property type="nucleotide sequence ID" value="NZ_BMKI01000001.1"/>
</dbReference>
<accession>A0ABQ1NEW8</accession>
<dbReference type="EMBL" id="BMKI01000001">
    <property type="protein sequence ID" value="GGC74581.1"/>
    <property type="molecule type" value="Genomic_DNA"/>
</dbReference>
<evidence type="ECO:0000259" key="1">
    <source>
        <dbReference type="Pfam" id="PF23343"/>
    </source>
</evidence>
<dbReference type="InterPro" id="IPR056906">
    <property type="entry name" value="ORF2/G2P_dom"/>
</dbReference>
<gene>
    <name evidence="2" type="ORF">GCM10011573_00100</name>
</gene>
<evidence type="ECO:0000313" key="3">
    <source>
        <dbReference type="Proteomes" id="UP000630615"/>
    </source>
</evidence>
<reference evidence="3" key="1">
    <citation type="journal article" date="2019" name="Int. J. Syst. Evol. Microbiol.">
        <title>The Global Catalogue of Microorganisms (GCM) 10K type strain sequencing project: providing services to taxonomists for standard genome sequencing and annotation.</title>
        <authorList>
            <consortium name="The Broad Institute Genomics Platform"/>
            <consortium name="The Broad Institute Genome Sequencing Center for Infectious Disease"/>
            <person name="Wu L."/>
            <person name="Ma J."/>
        </authorList>
    </citation>
    <scope>NUCLEOTIDE SEQUENCE [LARGE SCALE GENOMIC DNA]</scope>
    <source>
        <strain evidence="3">CGMCC 1.15942</strain>
    </source>
</reference>
<protein>
    <recommendedName>
        <fullName evidence="1">Replication-associated protein ORF2/G2P domain-containing protein</fullName>
    </recommendedName>
</protein>
<feature type="domain" description="Replication-associated protein ORF2/G2P" evidence="1">
    <location>
        <begin position="72"/>
        <end position="187"/>
    </location>
</feature>
<sequence>MSRSFVRAKRVETGSYVEVDIFNYTEEAGTIVKNKRPNKRGVSRPKQRNLNDKNSRRHLRWLCQGNFGEGDYWATYTFKPKHHPKSIEEAITMFNNFIARINYYREKIGLEKMKYVYVIEFTEDQETGDLSHIHFHALFEKGVSMDKLDDLWAIGRGKNRESLGHTFHSVVRTTSDGIVGLANYISKGRRWKSKKKSWYASKNLKRPYRTKNDSLFTRRKIEKYATSNDYGYEHFEKLYPNYHITFIEPTYYEETGWHFHLIMWKKEPPKKHKKKTKRKM</sequence>
<dbReference type="Pfam" id="PF23343">
    <property type="entry name" value="REP_ORF2-G2P"/>
    <property type="match status" value="1"/>
</dbReference>
<organism evidence="2 3">
    <name type="scientific">Enterococcus wangshanyuanii</name>
    <dbReference type="NCBI Taxonomy" id="2005703"/>
    <lineage>
        <taxon>Bacteria</taxon>
        <taxon>Bacillati</taxon>
        <taxon>Bacillota</taxon>
        <taxon>Bacilli</taxon>
        <taxon>Lactobacillales</taxon>
        <taxon>Enterococcaceae</taxon>
        <taxon>Enterococcus</taxon>
    </lineage>
</organism>
<evidence type="ECO:0000313" key="2">
    <source>
        <dbReference type="EMBL" id="GGC74581.1"/>
    </source>
</evidence>
<dbReference type="Proteomes" id="UP000630615">
    <property type="component" value="Unassembled WGS sequence"/>
</dbReference>
<keyword evidence="3" id="KW-1185">Reference proteome</keyword>
<name>A0ABQ1NEW8_9ENTE</name>